<protein>
    <submittedName>
        <fullName evidence="1">Unannotated protein</fullName>
    </submittedName>
</protein>
<dbReference type="EMBL" id="CAFBOR010000223">
    <property type="protein sequence ID" value="CAB4998519.1"/>
    <property type="molecule type" value="Genomic_DNA"/>
</dbReference>
<dbReference type="AlphaFoldDB" id="A0A6J6MIB8"/>
<dbReference type="EMBL" id="CAFAAH010000111">
    <property type="protein sequence ID" value="CAB4797734.1"/>
    <property type="molecule type" value="Genomic_DNA"/>
</dbReference>
<organism evidence="1">
    <name type="scientific">freshwater metagenome</name>
    <dbReference type="NCBI Taxonomy" id="449393"/>
    <lineage>
        <taxon>unclassified sequences</taxon>
        <taxon>metagenomes</taxon>
        <taxon>ecological metagenomes</taxon>
    </lineage>
</organism>
<sequence>MPFCVDCDRYISPGLVGHDQACPTCGRPLEVGALQERAEALLAEADDERLPIPWHLKLLAAGVALYLLVRLWQGISWLAN</sequence>
<dbReference type="EMBL" id="CAEZWM010000265">
    <property type="protein sequence ID" value="CAB4673169.1"/>
    <property type="molecule type" value="Genomic_DNA"/>
</dbReference>
<accession>A0A6J6MIB8</accession>
<evidence type="ECO:0000313" key="1">
    <source>
        <dbReference type="EMBL" id="CAB4673169.1"/>
    </source>
</evidence>
<gene>
    <name evidence="1" type="ORF">UFOPK2242_01572</name>
    <name evidence="2" type="ORF">UFOPK2996_00891</name>
    <name evidence="3" type="ORF">UFOPK3974_01363</name>
</gene>
<reference evidence="1" key="1">
    <citation type="submission" date="2020-05" db="EMBL/GenBank/DDBJ databases">
        <authorList>
            <person name="Chiriac C."/>
            <person name="Salcher M."/>
            <person name="Ghai R."/>
            <person name="Kavagutti S V."/>
        </authorList>
    </citation>
    <scope>NUCLEOTIDE SEQUENCE</scope>
</reference>
<evidence type="ECO:0000313" key="2">
    <source>
        <dbReference type="EMBL" id="CAB4797734.1"/>
    </source>
</evidence>
<name>A0A6J6MIB8_9ZZZZ</name>
<evidence type="ECO:0000313" key="3">
    <source>
        <dbReference type="EMBL" id="CAB4998519.1"/>
    </source>
</evidence>
<proteinExistence type="predicted"/>